<proteinExistence type="predicted"/>
<name>A0ACB8XHL1_ARCLA</name>
<evidence type="ECO:0000313" key="1">
    <source>
        <dbReference type="EMBL" id="KAI3667159.1"/>
    </source>
</evidence>
<reference evidence="2" key="1">
    <citation type="journal article" date="2022" name="Mol. Ecol. Resour.">
        <title>The genomes of chicory, endive, great burdock and yacon provide insights into Asteraceae palaeo-polyploidization history and plant inulin production.</title>
        <authorList>
            <person name="Fan W."/>
            <person name="Wang S."/>
            <person name="Wang H."/>
            <person name="Wang A."/>
            <person name="Jiang F."/>
            <person name="Liu H."/>
            <person name="Zhao H."/>
            <person name="Xu D."/>
            <person name="Zhang Y."/>
        </authorList>
    </citation>
    <scope>NUCLEOTIDE SEQUENCE [LARGE SCALE GENOMIC DNA]</scope>
    <source>
        <strain evidence="2">cv. Niubang</strain>
    </source>
</reference>
<dbReference type="Proteomes" id="UP001055879">
    <property type="component" value="Linkage Group LG17"/>
</dbReference>
<organism evidence="1 2">
    <name type="scientific">Arctium lappa</name>
    <name type="common">Greater burdock</name>
    <name type="synonym">Lappa major</name>
    <dbReference type="NCBI Taxonomy" id="4217"/>
    <lineage>
        <taxon>Eukaryota</taxon>
        <taxon>Viridiplantae</taxon>
        <taxon>Streptophyta</taxon>
        <taxon>Embryophyta</taxon>
        <taxon>Tracheophyta</taxon>
        <taxon>Spermatophyta</taxon>
        <taxon>Magnoliopsida</taxon>
        <taxon>eudicotyledons</taxon>
        <taxon>Gunneridae</taxon>
        <taxon>Pentapetalae</taxon>
        <taxon>asterids</taxon>
        <taxon>campanulids</taxon>
        <taxon>Asterales</taxon>
        <taxon>Asteraceae</taxon>
        <taxon>Carduoideae</taxon>
        <taxon>Cardueae</taxon>
        <taxon>Arctiinae</taxon>
        <taxon>Arctium</taxon>
    </lineage>
</organism>
<gene>
    <name evidence="1" type="ORF">L6452_42208</name>
</gene>
<keyword evidence="2" id="KW-1185">Reference proteome</keyword>
<dbReference type="EMBL" id="CM042063">
    <property type="protein sequence ID" value="KAI3667159.1"/>
    <property type="molecule type" value="Genomic_DNA"/>
</dbReference>
<protein>
    <submittedName>
        <fullName evidence="1">Uncharacterized protein</fullName>
    </submittedName>
</protein>
<evidence type="ECO:0000313" key="2">
    <source>
        <dbReference type="Proteomes" id="UP001055879"/>
    </source>
</evidence>
<sequence length="1867" mass="209174">MTGQKDLLTEYKEEKGPSVTFSGNGKGYTRGFGVLSNGTTTFRRVAYVDGLKYNLLSISQLCDKDYEVRFFKKACSVVDEKGKLALSGYHRENVYVIDMYSTITENLRFLSKASSDVNWLWHKRLSHLNFKTLNSLSSKELVSGLPQHSYAKKSLCSACEKGIQTKASFKSKQVSSVTSPLQLLHMDLFGPVNIQSIAGKKYTLVIVDEFSRYTWVIFLRFKSDTPEELISFVKKMEVLNNLTVRSIRSDHGTEFKNSSLNNFFENKGISHNFSSVRTPQQNGVAERRNRTIIEAARSMLIDSHLPTQFWAEVVNTACFTQNILLIVKRFGKTTYELFHGRKPFISFLHIFGCQCYILNNRDQLGKLDPKADDGIFLGYSSISKAYRVFNKRRQSVEDTIHVTFDETRSANSKPITDNEELNAWMFSHYRETKPFFSNHQHSDPPAADDDPNIIHPNAESTSWVSAKPLNTLLPSDLPSSENLSDNNNMSSTQQLIADKPQMSSSVIIPIVDPTSELSNHAPAQRWTKDHPIDQILGDLNAGIQTRRSSNNICLFVNFLSLIEPKKTDDALIDPNWVSAMQEELTEFSRNKVWNLVPRPYDKTVIGTKWVFRNKLDEHGTVTRNKARLVAQGYRQEEGIDYDETFAPVARLKAIRLFLAYAVYKDIIVYQMDVKSAFLNGKLNEEVYVEQPPGFYDPKYPNYVYKLDKALYGLKQAPRAWYDTLSSFLISENFECGKIDNMLFFRKIKGHIILVQIYVDDIIFGSTNPSLCTRFAERMKKEYKMSMMGELTYFLGLQIKQSDKAMKTPMAPPLTLNKDPSGKPVNVTAYRGMIGYLLYLTARRPDIMYSTCLCARYQSEPKESHLIAVKRIFRYLKGTPNLGLWYPKDSGFDLTGYSDSDFAGCKLDRKSTTGGCQLLGGKLILWMRNQLLDYDLQLSNIPIYCDSTSAIAIANNPVLHSKTKHIEIRYHFIRDHVMNGDIELHFIPTDFQLADLFTKPLDETRMTQSALVASKNVKFALTESELPKNNHLARLDFDGVKYPHLKEAAIFLKQSCIAYAITVDPTPSKALLQQFWFTADETSITNKKGEQVPTISFCTELGSGMMTALGLRKALRFPDKPRNGFDALPTDAELIQFLDSMEYAWESKPRMTIPNKKLTLVKKALMPSQLNYIFSHFIQCMSEKSGSLDQASKIQVHMAYSVIVGRNFDYATTIFDDLKSKIEKTERDPKVPYVRFICAYLKFLYPATYPTNSDASFPKVGQRSLEVKTLPNEVSISELRSRLSLLTSSSSAATQEVPSSAIPAATPSKRPSTGSLGPSKKAKVTKEKVTSISRPKDVSQQTSLDAFMGLSSTSSAITTSPVPAISVAVTTTVMQPTISVQQQPKVTTPIPTSSIPISSPSISLISNPPSISTQPQFGPIGPEHQSFEESLQFYKMFDNSGIPITLNTSPNSPYKHVSQKLTYISGPSLATVDTNVNSLTTKVEALTASLNTTTNAVQSAGEALKTLTANCASKADISHIVTLQEAIVKVMEDSQQQFAALTTKVDACEVLLQQILTRLKKPAPTPAPSFTEDDRTALDVAVEFIHQATSDIPVIEDRLKGLEAEVQKLSTAKTSTPSQYLSLRDNDKEGEKASEENKEKEVDAAEQLKETPSHVEGEIAAEKAPPTIADLVDDEEEEEDEDDDEALDLEDQVEEPLLDDDDDDEEDQSLWCSSAVTSSAIASKEVIKAGGSQETPSGTPSQSKGATAEGTLKMISLPEENLSQFSPLLKGKELQIIPAAEVDDQIIPIFVREIDEEDEKEEESLQHHGRPSRPSHWSEEERKKRTEMISHLESQRRKVPSQSSDLEFLTEAEIEESVRAEKLIADCQ</sequence>
<comment type="caution">
    <text evidence="1">The sequence shown here is derived from an EMBL/GenBank/DDBJ whole genome shotgun (WGS) entry which is preliminary data.</text>
</comment>
<reference evidence="1 2" key="2">
    <citation type="journal article" date="2022" name="Mol. Ecol. Resour.">
        <title>The genomes of chicory, endive, great burdock and yacon provide insights into Asteraceae paleo-polyploidization history and plant inulin production.</title>
        <authorList>
            <person name="Fan W."/>
            <person name="Wang S."/>
            <person name="Wang H."/>
            <person name="Wang A."/>
            <person name="Jiang F."/>
            <person name="Liu H."/>
            <person name="Zhao H."/>
            <person name="Xu D."/>
            <person name="Zhang Y."/>
        </authorList>
    </citation>
    <scope>NUCLEOTIDE SEQUENCE [LARGE SCALE GENOMIC DNA]</scope>
    <source>
        <strain evidence="2">cv. Niubang</strain>
    </source>
</reference>
<accession>A0ACB8XHL1</accession>